<dbReference type="GO" id="GO:0005634">
    <property type="term" value="C:nucleus"/>
    <property type="evidence" value="ECO:0007669"/>
    <property type="project" value="TreeGrafter"/>
</dbReference>
<dbReference type="Proteomes" id="UP000886520">
    <property type="component" value="Chromosome 18"/>
</dbReference>
<dbReference type="GO" id="GO:0008725">
    <property type="term" value="F:DNA-3-methyladenine glycosylase activity"/>
    <property type="evidence" value="ECO:0007669"/>
    <property type="project" value="TreeGrafter"/>
</dbReference>
<sequence length="309" mass="34027">MASRRISFRARKIVTHDAQQRRVAPQTSSDGVSQGHKKRKLQQAEKQIGAEEIINSTMLVSGASSSTTETLITTTTEKGEDGQFVKQVMVSVTNLSKTEAIAVAIQHLKCCDAKLREVIEVCQLPSFQSCSNPFRSLASSIVYQQLAGSAAKAIYNRLLLLCGGEGSLTPAVISKLSATELRNIGISARKASYLHDLSRNFLEGGLSDASIMLMEDEELLSALTSVKGIGVWSVHMFMIFSLHRPDVLPVGDLGVRKGFLKLYNLKSLPSPSEMERISAPWRPYRSLGAWYMWRLIERKSPVVSAKEKV</sequence>
<comment type="caution">
    <text evidence="6">The sequence shown here is derived from an EMBL/GenBank/DDBJ whole genome shotgun (WGS) entry which is preliminary data.</text>
</comment>
<dbReference type="InterPro" id="IPR051912">
    <property type="entry name" value="Alkylbase_DNA_Glycosylase/TA"/>
</dbReference>
<comment type="similarity">
    <text evidence="1">Belongs to the alkylbase DNA glycosidase AlkA family.</text>
</comment>
<dbReference type="GO" id="GO:0006307">
    <property type="term" value="P:DNA alkylation repair"/>
    <property type="evidence" value="ECO:0007669"/>
    <property type="project" value="TreeGrafter"/>
</dbReference>
<dbReference type="FunFam" id="1.10.340.30:FF:000004">
    <property type="entry name" value="DNA-3-methyladenine glycosylase II"/>
    <property type="match status" value="1"/>
</dbReference>
<dbReference type="GO" id="GO:0032993">
    <property type="term" value="C:protein-DNA complex"/>
    <property type="evidence" value="ECO:0007669"/>
    <property type="project" value="TreeGrafter"/>
</dbReference>
<dbReference type="EMBL" id="JABFUD020000018">
    <property type="protein sequence ID" value="KAI5066170.1"/>
    <property type="molecule type" value="Genomic_DNA"/>
</dbReference>
<dbReference type="PANTHER" id="PTHR43003:SF5">
    <property type="entry name" value="DNA-3-METHYLADENINE GLYCOSYLASE"/>
    <property type="match status" value="1"/>
</dbReference>
<dbReference type="CDD" id="cd00056">
    <property type="entry name" value="ENDO3c"/>
    <property type="match status" value="1"/>
</dbReference>
<dbReference type="InterPro" id="IPR003265">
    <property type="entry name" value="HhH-GPD_domain"/>
</dbReference>
<dbReference type="PANTHER" id="PTHR43003">
    <property type="entry name" value="DNA-3-METHYLADENINE GLYCOSYLASE"/>
    <property type="match status" value="1"/>
</dbReference>
<dbReference type="InterPro" id="IPR011257">
    <property type="entry name" value="DNA_glycosylase"/>
</dbReference>
<evidence type="ECO:0000259" key="5">
    <source>
        <dbReference type="SMART" id="SM00478"/>
    </source>
</evidence>
<evidence type="ECO:0000256" key="2">
    <source>
        <dbReference type="ARBA" id="ARBA00022763"/>
    </source>
</evidence>
<organism evidence="6 7">
    <name type="scientific">Adiantum capillus-veneris</name>
    <name type="common">Maidenhair fern</name>
    <dbReference type="NCBI Taxonomy" id="13818"/>
    <lineage>
        <taxon>Eukaryota</taxon>
        <taxon>Viridiplantae</taxon>
        <taxon>Streptophyta</taxon>
        <taxon>Embryophyta</taxon>
        <taxon>Tracheophyta</taxon>
        <taxon>Polypodiopsida</taxon>
        <taxon>Polypodiidae</taxon>
        <taxon>Polypodiales</taxon>
        <taxon>Pteridineae</taxon>
        <taxon>Pteridaceae</taxon>
        <taxon>Vittarioideae</taxon>
        <taxon>Adiantum</taxon>
    </lineage>
</organism>
<keyword evidence="3" id="KW-0234">DNA repair</keyword>
<feature type="region of interest" description="Disordered" evidence="4">
    <location>
        <begin position="17"/>
        <end position="45"/>
    </location>
</feature>
<dbReference type="GO" id="GO:0043916">
    <property type="term" value="F:DNA-7-methylguanine glycosylase activity"/>
    <property type="evidence" value="ECO:0007669"/>
    <property type="project" value="TreeGrafter"/>
</dbReference>
<reference evidence="6" key="1">
    <citation type="submission" date="2021-01" db="EMBL/GenBank/DDBJ databases">
        <title>Adiantum capillus-veneris genome.</title>
        <authorList>
            <person name="Fang Y."/>
            <person name="Liao Q."/>
        </authorList>
    </citation>
    <scope>NUCLEOTIDE SEQUENCE</scope>
    <source>
        <strain evidence="6">H3</strain>
        <tissue evidence="6">Leaf</tissue>
    </source>
</reference>
<dbReference type="GO" id="GO:0032131">
    <property type="term" value="F:alkylated DNA binding"/>
    <property type="evidence" value="ECO:0007669"/>
    <property type="project" value="TreeGrafter"/>
</dbReference>
<dbReference type="Pfam" id="PF00730">
    <property type="entry name" value="HhH-GPD"/>
    <property type="match status" value="1"/>
</dbReference>
<protein>
    <recommendedName>
        <fullName evidence="5">HhH-GPD domain-containing protein</fullName>
    </recommendedName>
</protein>
<gene>
    <name evidence="6" type="ORF">GOP47_0018794</name>
</gene>
<proteinExistence type="inferred from homology"/>
<feature type="domain" description="HhH-GPD" evidence="5">
    <location>
        <begin position="142"/>
        <end position="297"/>
    </location>
</feature>
<dbReference type="AlphaFoldDB" id="A0A9D4UE24"/>
<evidence type="ECO:0000256" key="3">
    <source>
        <dbReference type="ARBA" id="ARBA00023204"/>
    </source>
</evidence>
<evidence type="ECO:0000256" key="4">
    <source>
        <dbReference type="SAM" id="MobiDB-lite"/>
    </source>
</evidence>
<dbReference type="SUPFAM" id="SSF48150">
    <property type="entry name" value="DNA-glycosylase"/>
    <property type="match status" value="1"/>
</dbReference>
<keyword evidence="7" id="KW-1185">Reference proteome</keyword>
<dbReference type="OrthoDB" id="415889at2759"/>
<evidence type="ECO:0000313" key="7">
    <source>
        <dbReference type="Proteomes" id="UP000886520"/>
    </source>
</evidence>
<accession>A0A9D4UE24</accession>
<name>A0A9D4UE24_ADICA</name>
<dbReference type="Gene3D" id="1.10.1670.40">
    <property type="match status" value="1"/>
</dbReference>
<dbReference type="GO" id="GO:0006285">
    <property type="term" value="P:base-excision repair, AP site formation"/>
    <property type="evidence" value="ECO:0007669"/>
    <property type="project" value="TreeGrafter"/>
</dbReference>
<evidence type="ECO:0000313" key="6">
    <source>
        <dbReference type="EMBL" id="KAI5066170.1"/>
    </source>
</evidence>
<dbReference type="SMART" id="SM00478">
    <property type="entry name" value="ENDO3c"/>
    <property type="match status" value="1"/>
</dbReference>
<keyword evidence="2" id="KW-0227">DNA damage</keyword>
<dbReference type="Gene3D" id="1.10.340.30">
    <property type="entry name" value="Hypothetical protein, domain 2"/>
    <property type="match status" value="1"/>
</dbReference>
<evidence type="ECO:0000256" key="1">
    <source>
        <dbReference type="ARBA" id="ARBA00010817"/>
    </source>
</evidence>